<dbReference type="PROSITE" id="PS00198">
    <property type="entry name" value="4FE4S_FER_1"/>
    <property type="match status" value="1"/>
</dbReference>
<evidence type="ECO:0000313" key="5">
    <source>
        <dbReference type="EMBL" id="RXJ58066.1"/>
    </source>
</evidence>
<comment type="caution">
    <text evidence="5">The sequence shown here is derived from an EMBL/GenBank/DDBJ whole genome shotgun (WGS) entry which is preliminary data.</text>
</comment>
<feature type="domain" description="4Fe-4S ferredoxin-type" evidence="4">
    <location>
        <begin position="36"/>
        <end position="71"/>
    </location>
</feature>
<dbReference type="InterPro" id="IPR017900">
    <property type="entry name" value="4Fe4S_Fe_S_CS"/>
</dbReference>
<dbReference type="PROSITE" id="PS51379">
    <property type="entry name" value="4FE4S_FER_2"/>
    <property type="match status" value="2"/>
</dbReference>
<evidence type="ECO:0000313" key="6">
    <source>
        <dbReference type="Proteomes" id="UP000290657"/>
    </source>
</evidence>
<dbReference type="GO" id="GO:0051536">
    <property type="term" value="F:iron-sulfur cluster binding"/>
    <property type="evidence" value="ECO:0007669"/>
    <property type="project" value="UniProtKB-KW"/>
</dbReference>
<dbReference type="AlphaFoldDB" id="A0A4Q0XTF1"/>
<evidence type="ECO:0000256" key="2">
    <source>
        <dbReference type="ARBA" id="ARBA00023004"/>
    </source>
</evidence>
<dbReference type="Gene3D" id="3.30.70.20">
    <property type="match status" value="1"/>
</dbReference>
<protein>
    <submittedName>
        <fullName evidence="5">4Fe-4S ferredoxin</fullName>
    </submittedName>
</protein>
<organism evidence="5 6">
    <name type="scientific">Candidatus Marinarcus aquaticus</name>
    <dbReference type="NCBI Taxonomy" id="2044504"/>
    <lineage>
        <taxon>Bacteria</taxon>
        <taxon>Pseudomonadati</taxon>
        <taxon>Campylobacterota</taxon>
        <taxon>Epsilonproteobacteria</taxon>
        <taxon>Campylobacterales</taxon>
        <taxon>Arcobacteraceae</taxon>
        <taxon>Candidatus Marinarcus</taxon>
    </lineage>
</organism>
<name>A0A4Q0XTF1_9BACT</name>
<proteinExistence type="predicted"/>
<dbReference type="EMBL" id="PDKN01000003">
    <property type="protein sequence ID" value="RXJ58066.1"/>
    <property type="molecule type" value="Genomic_DNA"/>
</dbReference>
<feature type="domain" description="4Fe-4S ferredoxin-type" evidence="4">
    <location>
        <begin position="1"/>
        <end position="29"/>
    </location>
</feature>
<gene>
    <name evidence="5" type="ORF">CRV04_06040</name>
</gene>
<dbReference type="SUPFAM" id="SSF54862">
    <property type="entry name" value="4Fe-4S ferredoxins"/>
    <property type="match status" value="1"/>
</dbReference>
<evidence type="ECO:0000256" key="1">
    <source>
        <dbReference type="ARBA" id="ARBA00022723"/>
    </source>
</evidence>
<dbReference type="GO" id="GO:0046872">
    <property type="term" value="F:metal ion binding"/>
    <property type="evidence" value="ECO:0007669"/>
    <property type="project" value="UniProtKB-KW"/>
</dbReference>
<dbReference type="InterPro" id="IPR017896">
    <property type="entry name" value="4Fe4S_Fe-S-bd"/>
</dbReference>
<evidence type="ECO:0000259" key="4">
    <source>
        <dbReference type="PROSITE" id="PS51379"/>
    </source>
</evidence>
<keyword evidence="2" id="KW-0408">Iron</keyword>
<sequence length="126" mass="14225">MSVMITQECINCDACVEECPATAIVSADDSPLDDPEYTYVKPEKCIECVDCSVPKCFDVCPTPGAIVWDMPFTEAFDDYYVNGHEEGLYKLRVHKKKGLFSPANQPRPFREVITQEQRDAHAPLDF</sequence>
<reference evidence="5 6" key="1">
    <citation type="submission" date="2017-10" db="EMBL/GenBank/DDBJ databases">
        <title>Genomics of the genus Arcobacter.</title>
        <authorList>
            <person name="Perez-Cataluna A."/>
            <person name="Figueras M.J."/>
        </authorList>
    </citation>
    <scope>NUCLEOTIDE SEQUENCE [LARGE SCALE GENOMIC DNA]</scope>
    <source>
        <strain evidence="5 6">CECT 8987</strain>
    </source>
</reference>
<dbReference type="Pfam" id="PF13187">
    <property type="entry name" value="Fer4_9"/>
    <property type="match status" value="1"/>
</dbReference>
<dbReference type="RefSeq" id="WP_128995929.1">
    <property type="nucleotide sequence ID" value="NZ_PDKN01000003.1"/>
</dbReference>
<accession>A0A4Q0XTF1</accession>
<keyword evidence="6" id="KW-1185">Reference proteome</keyword>
<evidence type="ECO:0000256" key="3">
    <source>
        <dbReference type="ARBA" id="ARBA00023014"/>
    </source>
</evidence>
<dbReference type="Proteomes" id="UP000290657">
    <property type="component" value="Unassembled WGS sequence"/>
</dbReference>
<keyword evidence="1" id="KW-0479">Metal-binding</keyword>
<keyword evidence="3" id="KW-0411">Iron-sulfur</keyword>
<dbReference type="OrthoDB" id="289202at2"/>